<dbReference type="PANTHER" id="PTHR35358:SF7">
    <property type="entry name" value="EXPRESSED PROTEIN"/>
    <property type="match status" value="1"/>
</dbReference>
<evidence type="ECO:0000256" key="1">
    <source>
        <dbReference type="SAM" id="Coils"/>
    </source>
</evidence>
<dbReference type="PANTHER" id="PTHR35358">
    <property type="entry name" value="OS06G0711100 PROTEIN"/>
    <property type="match status" value="1"/>
</dbReference>
<evidence type="ECO:0000313" key="3">
    <source>
        <dbReference type="Proteomes" id="UP000288805"/>
    </source>
</evidence>
<dbReference type="AlphaFoldDB" id="A0A438BZM9"/>
<protein>
    <recommendedName>
        <fullName evidence="4">Phospholipase-like protein</fullName>
    </recommendedName>
</protein>
<gene>
    <name evidence="2" type="ORF">CK203_067737</name>
</gene>
<dbReference type="Proteomes" id="UP000288805">
    <property type="component" value="Unassembled WGS sequence"/>
</dbReference>
<organism evidence="2 3">
    <name type="scientific">Vitis vinifera</name>
    <name type="common">Grape</name>
    <dbReference type="NCBI Taxonomy" id="29760"/>
    <lineage>
        <taxon>Eukaryota</taxon>
        <taxon>Viridiplantae</taxon>
        <taxon>Streptophyta</taxon>
        <taxon>Embryophyta</taxon>
        <taxon>Tracheophyta</taxon>
        <taxon>Spermatophyta</taxon>
        <taxon>Magnoliopsida</taxon>
        <taxon>eudicotyledons</taxon>
        <taxon>Gunneridae</taxon>
        <taxon>Pentapetalae</taxon>
        <taxon>rosids</taxon>
        <taxon>Vitales</taxon>
        <taxon>Vitaceae</taxon>
        <taxon>Viteae</taxon>
        <taxon>Vitis</taxon>
    </lineage>
</organism>
<dbReference type="InterPro" id="IPR007942">
    <property type="entry name" value="PLipase-like"/>
</dbReference>
<name>A0A438BZM9_VITVI</name>
<sequence>MGNDHLVSPCGHEDGCSGSPIQQQSLIMDVPFLKKVYPSDDISNMGGSNCANDTKTVKVGSYFVSPSLSMTLQAIINKHGDIAKDCQLESDYMRTPVLEGICKVVQDLQNIQFNELKQHHLKSFYSAVKDAERVNLNVKWLHQRLDELVQAVNSMNLKDSKRKSMQRVESIKKALELKKVQMEEIQSKIQELEGQLASETLEEEILNITVTDITSKYEFFEHKCLTDGLL</sequence>
<dbReference type="Pfam" id="PF05278">
    <property type="entry name" value="PEARLI-4"/>
    <property type="match status" value="1"/>
</dbReference>
<reference evidence="2 3" key="1">
    <citation type="journal article" date="2018" name="PLoS Genet.">
        <title>Population sequencing reveals clonal diversity and ancestral inbreeding in the grapevine cultivar Chardonnay.</title>
        <authorList>
            <person name="Roach M.J."/>
            <person name="Johnson D.L."/>
            <person name="Bohlmann J."/>
            <person name="van Vuuren H.J."/>
            <person name="Jones S.J."/>
            <person name="Pretorius I.S."/>
            <person name="Schmidt S.A."/>
            <person name="Borneman A.R."/>
        </authorList>
    </citation>
    <scope>NUCLEOTIDE SEQUENCE [LARGE SCALE GENOMIC DNA]</scope>
    <source>
        <strain evidence="3">cv. Chardonnay</strain>
        <tissue evidence="2">Leaf</tissue>
    </source>
</reference>
<proteinExistence type="predicted"/>
<accession>A0A438BZM9</accession>
<comment type="caution">
    <text evidence="2">The sequence shown here is derived from an EMBL/GenBank/DDBJ whole genome shotgun (WGS) entry which is preliminary data.</text>
</comment>
<feature type="coiled-coil region" evidence="1">
    <location>
        <begin position="165"/>
        <end position="202"/>
    </location>
</feature>
<keyword evidence="1" id="KW-0175">Coiled coil</keyword>
<evidence type="ECO:0008006" key="4">
    <source>
        <dbReference type="Google" id="ProtNLM"/>
    </source>
</evidence>
<evidence type="ECO:0000313" key="2">
    <source>
        <dbReference type="EMBL" id="RVW16417.1"/>
    </source>
</evidence>
<dbReference type="EMBL" id="QGNW01002589">
    <property type="protein sequence ID" value="RVW16417.1"/>
    <property type="molecule type" value="Genomic_DNA"/>
</dbReference>